<protein>
    <submittedName>
        <fullName evidence="1">Uncharacterized protein</fullName>
    </submittedName>
</protein>
<evidence type="ECO:0000313" key="2">
    <source>
        <dbReference type="Proteomes" id="UP000252586"/>
    </source>
</evidence>
<dbReference type="Proteomes" id="UP000252586">
    <property type="component" value="Unassembled WGS sequence"/>
</dbReference>
<accession>A0A366CW47</accession>
<gene>
    <name evidence="1" type="ORF">DFR74_12517</name>
</gene>
<keyword evidence="2" id="KW-1185">Reference proteome</keyword>
<name>A0A366CW47_9NOCA</name>
<dbReference type="EMBL" id="QNRE01000025">
    <property type="protein sequence ID" value="RBO82062.1"/>
    <property type="molecule type" value="Genomic_DNA"/>
</dbReference>
<dbReference type="STRING" id="1210090.GCA_001613185_02429"/>
<comment type="caution">
    <text evidence="1">The sequence shown here is derived from an EMBL/GenBank/DDBJ whole genome shotgun (WGS) entry which is preliminary data.</text>
</comment>
<dbReference type="AlphaFoldDB" id="A0A366CW47"/>
<reference evidence="1 2" key="1">
    <citation type="submission" date="2018-06" db="EMBL/GenBank/DDBJ databases">
        <title>Genomic Encyclopedia of Type Strains, Phase IV (KMG-IV): sequencing the most valuable type-strain genomes for metagenomic binning, comparative biology and taxonomic classification.</title>
        <authorList>
            <person name="Goeker M."/>
        </authorList>
    </citation>
    <scope>NUCLEOTIDE SEQUENCE [LARGE SCALE GENOMIC DNA]</scope>
    <source>
        <strain evidence="1 2">DSM 44599</strain>
    </source>
</reference>
<dbReference type="RefSeq" id="WP_067507958.1">
    <property type="nucleotide sequence ID" value="NZ_QNRE01000025.1"/>
</dbReference>
<organism evidence="1 2">
    <name type="scientific">Nocardia puris</name>
    <dbReference type="NCBI Taxonomy" id="208602"/>
    <lineage>
        <taxon>Bacteria</taxon>
        <taxon>Bacillati</taxon>
        <taxon>Actinomycetota</taxon>
        <taxon>Actinomycetes</taxon>
        <taxon>Mycobacteriales</taxon>
        <taxon>Nocardiaceae</taxon>
        <taxon>Nocardia</taxon>
    </lineage>
</organism>
<proteinExistence type="predicted"/>
<sequence>MSTRFDPRYHTAAEVLAYLATADPREVGRVLAAERTGRGRAAILSRFREQRGGRHLEVNDG</sequence>
<evidence type="ECO:0000313" key="1">
    <source>
        <dbReference type="EMBL" id="RBO82062.1"/>
    </source>
</evidence>